<name>A0ABV6J0S9_9PROT</name>
<evidence type="ECO:0000313" key="3">
    <source>
        <dbReference type="Proteomes" id="UP001589789"/>
    </source>
</evidence>
<comment type="caution">
    <text evidence="2">The sequence shown here is derived from an EMBL/GenBank/DDBJ whole genome shotgun (WGS) entry which is preliminary data.</text>
</comment>
<dbReference type="PROSITE" id="PS51186">
    <property type="entry name" value="GNAT"/>
    <property type="match status" value="1"/>
</dbReference>
<dbReference type="InterPro" id="IPR016181">
    <property type="entry name" value="Acyl_CoA_acyltransferase"/>
</dbReference>
<dbReference type="RefSeq" id="WP_377055025.1">
    <property type="nucleotide sequence ID" value="NZ_JBHLVZ010000084.1"/>
</dbReference>
<dbReference type="Gene3D" id="3.40.630.30">
    <property type="match status" value="1"/>
</dbReference>
<dbReference type="InterPro" id="IPR000182">
    <property type="entry name" value="GNAT_dom"/>
</dbReference>
<evidence type="ECO:0000259" key="1">
    <source>
        <dbReference type="PROSITE" id="PS51186"/>
    </source>
</evidence>
<dbReference type="Pfam" id="PF00583">
    <property type="entry name" value="Acetyltransf_1"/>
    <property type="match status" value="1"/>
</dbReference>
<dbReference type="Proteomes" id="UP001589789">
    <property type="component" value="Unassembled WGS sequence"/>
</dbReference>
<evidence type="ECO:0000313" key="2">
    <source>
        <dbReference type="EMBL" id="MFC0388525.1"/>
    </source>
</evidence>
<organism evidence="2 3">
    <name type="scientific">Muricoccus vinaceus</name>
    <dbReference type="NCBI Taxonomy" id="424704"/>
    <lineage>
        <taxon>Bacteria</taxon>
        <taxon>Pseudomonadati</taxon>
        <taxon>Pseudomonadota</taxon>
        <taxon>Alphaproteobacteria</taxon>
        <taxon>Acetobacterales</taxon>
        <taxon>Roseomonadaceae</taxon>
        <taxon>Muricoccus</taxon>
    </lineage>
</organism>
<keyword evidence="2" id="KW-0012">Acyltransferase</keyword>
<dbReference type="EC" id="2.3.1.-" evidence="2"/>
<accession>A0ABV6J0S9</accession>
<dbReference type="EMBL" id="JBHLVZ010000084">
    <property type="protein sequence ID" value="MFC0388525.1"/>
    <property type="molecule type" value="Genomic_DNA"/>
</dbReference>
<gene>
    <name evidence="2" type="ORF">ACFFIC_23715</name>
</gene>
<protein>
    <submittedName>
        <fullName evidence="2">GNAT family N-acetyltransferase</fullName>
        <ecNumber evidence="2">2.3.1.-</ecNumber>
    </submittedName>
</protein>
<keyword evidence="3" id="KW-1185">Reference proteome</keyword>
<dbReference type="SUPFAM" id="SSF55729">
    <property type="entry name" value="Acyl-CoA N-acyltransferases (Nat)"/>
    <property type="match status" value="1"/>
</dbReference>
<reference evidence="2 3" key="1">
    <citation type="submission" date="2024-09" db="EMBL/GenBank/DDBJ databases">
        <authorList>
            <person name="Sun Q."/>
            <person name="Mori K."/>
        </authorList>
    </citation>
    <scope>NUCLEOTIDE SEQUENCE [LARGE SCALE GENOMIC DNA]</scope>
    <source>
        <strain evidence="2 3">CCM 7468</strain>
    </source>
</reference>
<keyword evidence="2" id="KW-0808">Transferase</keyword>
<dbReference type="GO" id="GO:0016746">
    <property type="term" value="F:acyltransferase activity"/>
    <property type="evidence" value="ECO:0007669"/>
    <property type="project" value="UniProtKB-KW"/>
</dbReference>
<sequence length="177" mass="18074">MAGKMVGWRPMAAGDLGAVSAVAAVVHPAYPESDAVFAERLRLFPAGCLVLEGDGAVLGYAVAHPWVRAAPPALDTLLGALPAGPGAMLLHDLALLPGARGLGAGREAVRRVAGLAGGLPLALVAVGGTEAFWRRQGFRAVADPALEALLRGYDPRARYMERASGGGRVASSAAWSM</sequence>
<feature type="domain" description="N-acetyltransferase" evidence="1">
    <location>
        <begin position="6"/>
        <end position="165"/>
    </location>
</feature>
<proteinExistence type="predicted"/>